<protein>
    <submittedName>
        <fullName evidence="2">Uncharacterized protein</fullName>
    </submittedName>
</protein>
<keyword evidence="1" id="KW-1133">Transmembrane helix</keyword>
<proteinExistence type="predicted"/>
<gene>
    <name evidence="2" type="ORF">Q0590_00305</name>
</gene>
<keyword evidence="1" id="KW-0472">Membrane</keyword>
<comment type="caution">
    <text evidence="2">The sequence shown here is derived from an EMBL/GenBank/DDBJ whole genome shotgun (WGS) entry which is preliminary data.</text>
</comment>
<keyword evidence="3" id="KW-1185">Reference proteome</keyword>
<organism evidence="2 3">
    <name type="scientific">Rhodocytophaga aerolata</name>
    <dbReference type="NCBI Taxonomy" id="455078"/>
    <lineage>
        <taxon>Bacteria</taxon>
        <taxon>Pseudomonadati</taxon>
        <taxon>Bacteroidota</taxon>
        <taxon>Cytophagia</taxon>
        <taxon>Cytophagales</taxon>
        <taxon>Rhodocytophagaceae</taxon>
        <taxon>Rhodocytophaga</taxon>
    </lineage>
</organism>
<keyword evidence="1" id="KW-0812">Transmembrane</keyword>
<evidence type="ECO:0000313" key="2">
    <source>
        <dbReference type="EMBL" id="MDO1444665.1"/>
    </source>
</evidence>
<name>A0ABT8QXU7_9BACT</name>
<feature type="transmembrane region" description="Helical" evidence="1">
    <location>
        <begin position="12"/>
        <end position="32"/>
    </location>
</feature>
<dbReference type="RefSeq" id="WP_302035470.1">
    <property type="nucleotide sequence ID" value="NZ_JAUKPO010000001.1"/>
</dbReference>
<dbReference type="EMBL" id="JAUKPO010000001">
    <property type="protein sequence ID" value="MDO1444665.1"/>
    <property type="molecule type" value="Genomic_DNA"/>
</dbReference>
<sequence length="186" mass="20612">MMHYMLLSIQLIPHYLILAALVIVAHWIWIFGIKKGRHQSKITTKGYQTGGSYSNSSSQYNADQEALIISRPSLPEQFLVNKFSGSTHEALNATSSDELVASQIPAEEQEDTHYLGELTQKQADFDIVSAIKALAEEELDADGFKTLQEIATITVATDKQYPDVVEEIKDILTSPADGSKDIPFII</sequence>
<accession>A0ABT8QXU7</accession>
<evidence type="ECO:0000313" key="3">
    <source>
        <dbReference type="Proteomes" id="UP001168528"/>
    </source>
</evidence>
<reference evidence="2" key="1">
    <citation type="submission" date="2023-07" db="EMBL/GenBank/DDBJ databases">
        <title>The genome sequence of Rhodocytophaga aerolata KACC 12507.</title>
        <authorList>
            <person name="Zhang X."/>
        </authorList>
    </citation>
    <scope>NUCLEOTIDE SEQUENCE</scope>
    <source>
        <strain evidence="2">KACC 12507</strain>
    </source>
</reference>
<evidence type="ECO:0000256" key="1">
    <source>
        <dbReference type="SAM" id="Phobius"/>
    </source>
</evidence>
<dbReference type="Proteomes" id="UP001168528">
    <property type="component" value="Unassembled WGS sequence"/>
</dbReference>